<dbReference type="EMBL" id="CP157199">
    <property type="protein sequence ID" value="XBG59900.1"/>
    <property type="molecule type" value="Genomic_DNA"/>
</dbReference>
<accession>A0AAU7BNJ5</accession>
<proteinExistence type="predicted"/>
<evidence type="ECO:0000313" key="1">
    <source>
        <dbReference type="EMBL" id="XBG59900.1"/>
    </source>
</evidence>
<organism evidence="1">
    <name type="scientific">Pontimicrobium sp. SW4</name>
    <dbReference type="NCBI Taxonomy" id="3153519"/>
    <lineage>
        <taxon>Bacteria</taxon>
        <taxon>Pseudomonadati</taxon>
        <taxon>Bacteroidota</taxon>
        <taxon>Flavobacteriia</taxon>
        <taxon>Flavobacteriales</taxon>
        <taxon>Flavobacteriaceae</taxon>
        <taxon>Pontimicrobium</taxon>
    </lineage>
</organism>
<sequence length="200" mass="23177">MAQVNDFQKGFKISPIDSTTQVELKFSFRLSPVIGLTNKNIRYTLNYKSLPKSNKKEYTVDMTKKSSLVNKEWKIKQRFSEDRQDLDEFEKDYYLGDLRTTSKTVVIKCRDHEYVDGDRIKLTVNDVVIHPNIRLYGDFYTIDIDLKEGYNTINFIALNEGESSPNTAQLMVLDPNGNTLTSNKWLIRTGYKATLVIIKE</sequence>
<dbReference type="AlphaFoldDB" id="A0AAU7BNJ5"/>
<protein>
    <submittedName>
        <fullName evidence="1">Uncharacterized protein</fullName>
    </submittedName>
</protein>
<name>A0AAU7BNJ5_9FLAO</name>
<gene>
    <name evidence="1" type="ORF">ABGB03_08495</name>
</gene>
<dbReference type="RefSeq" id="WP_347921857.1">
    <property type="nucleotide sequence ID" value="NZ_CP157199.1"/>
</dbReference>
<reference evidence="1" key="1">
    <citation type="submission" date="2024-05" db="EMBL/GenBank/DDBJ databases">
        <title>Pontimicrobium maritimus sp. nov., isolated form sea water.</title>
        <authorList>
            <person name="Muhammad N."/>
            <person name="Vuong T.Q."/>
            <person name="Han H.L."/>
            <person name="Kim S.-G."/>
        </authorList>
    </citation>
    <scope>NUCLEOTIDE SEQUENCE</scope>
    <source>
        <strain evidence="1">SW4</strain>
    </source>
</reference>